<dbReference type="AlphaFoldDB" id="A0A0F9XSC3"/>
<dbReference type="InterPro" id="IPR047140">
    <property type="entry name" value="LabA"/>
</dbReference>
<name>A0A0F9XSC3_9ZZZZ</name>
<dbReference type="PANTHER" id="PTHR35458:SF8">
    <property type="entry name" value="SLR0650 PROTEIN"/>
    <property type="match status" value="1"/>
</dbReference>
<dbReference type="InterPro" id="IPR021139">
    <property type="entry name" value="NYN"/>
</dbReference>
<dbReference type="CDD" id="cd10911">
    <property type="entry name" value="PIN_LabA"/>
    <property type="match status" value="1"/>
</dbReference>
<proteinExistence type="predicted"/>
<dbReference type="EMBL" id="LAZR01000031">
    <property type="protein sequence ID" value="KKO02427.1"/>
    <property type="molecule type" value="Genomic_DNA"/>
</dbReference>
<comment type="caution">
    <text evidence="2">The sequence shown here is derived from an EMBL/GenBank/DDBJ whole genome shotgun (WGS) entry which is preliminary data.</text>
</comment>
<dbReference type="PANTHER" id="PTHR35458">
    <property type="entry name" value="SLR0755 PROTEIN"/>
    <property type="match status" value="1"/>
</dbReference>
<dbReference type="Gene3D" id="3.40.50.1010">
    <property type="entry name" value="5'-nuclease"/>
    <property type="match status" value="1"/>
</dbReference>
<dbReference type="GO" id="GO:0004540">
    <property type="term" value="F:RNA nuclease activity"/>
    <property type="evidence" value="ECO:0007669"/>
    <property type="project" value="InterPro"/>
</dbReference>
<organism evidence="2">
    <name type="scientific">marine sediment metagenome</name>
    <dbReference type="NCBI Taxonomy" id="412755"/>
    <lineage>
        <taxon>unclassified sequences</taxon>
        <taxon>metagenomes</taxon>
        <taxon>ecological metagenomes</taxon>
    </lineage>
</organism>
<evidence type="ECO:0000313" key="2">
    <source>
        <dbReference type="EMBL" id="KKO02427.1"/>
    </source>
</evidence>
<feature type="domain" description="NYN" evidence="1">
    <location>
        <begin position="3"/>
        <end position="152"/>
    </location>
</feature>
<accession>A0A0F9XSC3</accession>
<evidence type="ECO:0000259" key="1">
    <source>
        <dbReference type="Pfam" id="PF01936"/>
    </source>
</evidence>
<gene>
    <name evidence="2" type="ORF">LCGC14_0108430</name>
</gene>
<sequence length="158" mass="17797">MLKVAIFVDVQNVYYTVREAYRKNFDYNKFWTQATDNREVVSAFCYAIDRGDQKQREFQNILRAIGFDVKLKPFIQRSDGSAKGDWDVGIALDAIELAEQADVIVLVSGDGDFDLLANKIRVKHGKKVEVYGVPQLTAASLINEASEFIAIDKSLLLS</sequence>
<reference evidence="2" key="1">
    <citation type="journal article" date="2015" name="Nature">
        <title>Complex archaea that bridge the gap between prokaryotes and eukaryotes.</title>
        <authorList>
            <person name="Spang A."/>
            <person name="Saw J.H."/>
            <person name="Jorgensen S.L."/>
            <person name="Zaremba-Niedzwiedzka K."/>
            <person name="Martijn J."/>
            <person name="Lind A.E."/>
            <person name="van Eijk R."/>
            <person name="Schleper C."/>
            <person name="Guy L."/>
            <person name="Ettema T.J."/>
        </authorList>
    </citation>
    <scope>NUCLEOTIDE SEQUENCE</scope>
</reference>
<protein>
    <recommendedName>
        <fullName evidence="1">NYN domain-containing protein</fullName>
    </recommendedName>
</protein>
<dbReference type="Pfam" id="PF01936">
    <property type="entry name" value="NYN"/>
    <property type="match status" value="1"/>
</dbReference>